<evidence type="ECO:0000256" key="3">
    <source>
        <dbReference type="ARBA" id="ARBA00022630"/>
    </source>
</evidence>
<evidence type="ECO:0000256" key="5">
    <source>
        <dbReference type="ARBA" id="ARBA00023002"/>
    </source>
</evidence>
<dbReference type="GO" id="GO:0052619">
    <property type="term" value="F:coenzyme F420-1:gamma-L-glutamate ligase activity"/>
    <property type="evidence" value="ECO:0007669"/>
    <property type="project" value="UniProtKB-EC"/>
</dbReference>
<dbReference type="Proteomes" id="UP001208689">
    <property type="component" value="Chromosome"/>
</dbReference>
<dbReference type="InterPro" id="IPR000415">
    <property type="entry name" value="Nitroreductase-like"/>
</dbReference>
<dbReference type="Gene3D" id="3.40.109.10">
    <property type="entry name" value="NADH Oxidase"/>
    <property type="match status" value="1"/>
</dbReference>
<keyword evidence="7" id="KW-0436">Ligase</keyword>
<dbReference type="InterPro" id="IPR029479">
    <property type="entry name" value="Nitroreductase"/>
</dbReference>
<evidence type="ECO:0000313" key="7">
    <source>
        <dbReference type="EMBL" id="UYP44911.1"/>
    </source>
</evidence>
<gene>
    <name evidence="7" type="ORF">NEF87_001196</name>
</gene>
<keyword evidence="8" id="KW-1185">Reference proteome</keyword>
<dbReference type="Pfam" id="PF00881">
    <property type="entry name" value="Nitroreductase"/>
    <property type="match status" value="2"/>
</dbReference>
<dbReference type="EMBL" id="CP104013">
    <property type="protein sequence ID" value="UYP44911.1"/>
    <property type="molecule type" value="Genomic_DNA"/>
</dbReference>
<evidence type="ECO:0000256" key="4">
    <source>
        <dbReference type="ARBA" id="ARBA00022643"/>
    </source>
</evidence>
<dbReference type="PANTHER" id="PTHR43673">
    <property type="entry name" value="NAD(P)H NITROREDUCTASE YDGI-RELATED"/>
    <property type="match status" value="1"/>
</dbReference>
<comment type="cofactor">
    <cofactor evidence="1">
        <name>FMN</name>
        <dbReference type="ChEBI" id="CHEBI:58210"/>
    </cofactor>
</comment>
<sequence>MAFFSNYYMDVLDCIKSRRSIRKFENQLIPQEIIEEILECGRWAPSGVNFQPWKVFVVSDPNVKEKLAKCTKHSSLILNAPHTFAIFLDQTKQYHYTKHVQSIGAFFQTLLLALHAKGLGGVWLGEIYNQKDQVSDVFGINDPQLEFMGAIAFGKPAEQGKSSRKKVSEFVVWS</sequence>
<name>A0ABY6HQS1_9ARCH</name>
<dbReference type="SUPFAM" id="SSF55469">
    <property type="entry name" value="FMN-dependent nitroreductase-like"/>
    <property type="match status" value="1"/>
</dbReference>
<reference evidence="7" key="1">
    <citation type="submission" date="2022-09" db="EMBL/GenBank/DDBJ databases">
        <title>Actin cytoskeleton and complex cell architecture in an #Asgard archaeon.</title>
        <authorList>
            <person name="Ponce Toledo R.I."/>
            <person name="Schleper C."/>
            <person name="Rodrigues Oliveira T."/>
            <person name="Wollweber F."/>
            <person name="Xu J."/>
            <person name="Rittmann S."/>
            <person name="Klingl A."/>
            <person name="Pilhofer M."/>
        </authorList>
    </citation>
    <scope>NUCLEOTIDE SEQUENCE</scope>
    <source>
        <strain evidence="7">B-35</strain>
    </source>
</reference>
<organism evidence="7 8">
    <name type="scientific">Candidatus Lokiarchaeum ossiferum</name>
    <dbReference type="NCBI Taxonomy" id="2951803"/>
    <lineage>
        <taxon>Archaea</taxon>
        <taxon>Promethearchaeati</taxon>
        <taxon>Promethearchaeota</taxon>
        <taxon>Promethearchaeia</taxon>
        <taxon>Promethearchaeales</taxon>
        <taxon>Promethearchaeaceae</taxon>
        <taxon>Candidatus Lokiarchaeum</taxon>
    </lineage>
</organism>
<evidence type="ECO:0000313" key="8">
    <source>
        <dbReference type="Proteomes" id="UP001208689"/>
    </source>
</evidence>
<keyword evidence="5" id="KW-0560">Oxidoreductase</keyword>
<evidence type="ECO:0000256" key="1">
    <source>
        <dbReference type="ARBA" id="ARBA00001917"/>
    </source>
</evidence>
<feature type="domain" description="Nitroreductase" evidence="6">
    <location>
        <begin position="15"/>
        <end position="69"/>
    </location>
</feature>
<protein>
    <submittedName>
        <fullName evidence="7">Bifunctional F420 biosynthesis protein FbiB</fullName>
        <ecNumber evidence="7">6.3.2.34</ecNumber>
    </submittedName>
</protein>
<comment type="similarity">
    <text evidence="2">Belongs to the nitroreductase family.</text>
</comment>
<proteinExistence type="inferred from homology"/>
<feature type="domain" description="Nitroreductase" evidence="6">
    <location>
        <begin position="71"/>
        <end position="155"/>
    </location>
</feature>
<evidence type="ECO:0000259" key="6">
    <source>
        <dbReference type="Pfam" id="PF00881"/>
    </source>
</evidence>
<keyword evidence="3" id="KW-0285">Flavoprotein</keyword>
<dbReference type="CDD" id="cd02136">
    <property type="entry name" value="PnbA_NfnB-like"/>
    <property type="match status" value="1"/>
</dbReference>
<accession>A0ABY6HQS1</accession>
<evidence type="ECO:0000256" key="2">
    <source>
        <dbReference type="ARBA" id="ARBA00007118"/>
    </source>
</evidence>
<keyword evidence="4" id="KW-0288">FMN</keyword>
<dbReference type="EC" id="6.3.2.34" evidence="7"/>
<dbReference type="PANTHER" id="PTHR43673:SF2">
    <property type="entry name" value="NITROREDUCTASE"/>
    <property type="match status" value="1"/>
</dbReference>